<evidence type="ECO:0000256" key="3">
    <source>
        <dbReference type="SAM" id="MobiDB-lite"/>
    </source>
</evidence>
<feature type="region of interest" description="Disordered" evidence="3">
    <location>
        <begin position="1"/>
        <end position="146"/>
    </location>
</feature>
<reference evidence="5 6" key="1">
    <citation type="submission" date="2022-06" db="EMBL/GenBank/DDBJ databases">
        <title>Halomicroarcula sp. a new haloarchaeum isolate from saline soil.</title>
        <authorList>
            <person name="Strakova D."/>
            <person name="Galisteo C."/>
            <person name="Sanchez-Porro C."/>
            <person name="Ventosa A."/>
        </authorList>
    </citation>
    <scope>NUCLEOTIDE SEQUENCE [LARGE SCALE GENOMIC DNA]</scope>
    <source>
        <strain evidence="5 6">S3CR25-11</strain>
    </source>
</reference>
<comment type="caution">
    <text evidence="5">The sequence shown here is derived from an EMBL/GenBank/DDBJ whole genome shotgun (WGS) entry which is preliminary data.</text>
</comment>
<dbReference type="InterPro" id="IPR051257">
    <property type="entry name" value="Diverse_CBS-Domain"/>
</dbReference>
<dbReference type="Proteomes" id="UP001268864">
    <property type="component" value="Unassembled WGS sequence"/>
</dbReference>
<evidence type="ECO:0000313" key="5">
    <source>
        <dbReference type="EMBL" id="MDS0284601.1"/>
    </source>
</evidence>
<feature type="compositionally biased region" description="Low complexity" evidence="3">
    <location>
        <begin position="71"/>
        <end position="116"/>
    </location>
</feature>
<dbReference type="InterPro" id="IPR046342">
    <property type="entry name" value="CBS_dom_sf"/>
</dbReference>
<dbReference type="PANTHER" id="PTHR43080:SF2">
    <property type="entry name" value="CBS DOMAIN-CONTAINING PROTEIN"/>
    <property type="match status" value="1"/>
</dbReference>
<feature type="compositionally biased region" description="Polar residues" evidence="3">
    <location>
        <begin position="126"/>
        <end position="141"/>
    </location>
</feature>
<dbReference type="InterPro" id="IPR000644">
    <property type="entry name" value="CBS_dom"/>
</dbReference>
<organism evidence="5 6">
    <name type="scientific">Haloarcula onubensis</name>
    <dbReference type="NCBI Taxonomy" id="2950539"/>
    <lineage>
        <taxon>Archaea</taxon>
        <taxon>Methanobacteriati</taxon>
        <taxon>Methanobacteriota</taxon>
        <taxon>Stenosarchaea group</taxon>
        <taxon>Halobacteria</taxon>
        <taxon>Halobacteriales</taxon>
        <taxon>Haloarculaceae</taxon>
        <taxon>Haloarcula</taxon>
    </lineage>
</organism>
<dbReference type="PROSITE" id="PS51371">
    <property type="entry name" value="CBS"/>
    <property type="match status" value="2"/>
</dbReference>
<accession>A0ABU2FWS6</accession>
<proteinExistence type="predicted"/>
<dbReference type="RefSeq" id="WP_310902267.1">
    <property type="nucleotide sequence ID" value="NZ_JAMQOS010000009.1"/>
</dbReference>
<evidence type="ECO:0000256" key="2">
    <source>
        <dbReference type="PROSITE-ProRule" id="PRU00703"/>
    </source>
</evidence>
<dbReference type="EMBL" id="JAMQOS010000009">
    <property type="protein sequence ID" value="MDS0284601.1"/>
    <property type="molecule type" value="Genomic_DNA"/>
</dbReference>
<name>A0ABU2FWS6_9EURY</name>
<dbReference type="Gene3D" id="3.10.580.10">
    <property type="entry name" value="CBS-domain"/>
    <property type="match status" value="1"/>
</dbReference>
<sequence>MTPNHGYTPADDRRREQATPGQQPTGQPGQQPQPRQGQPLQPQQPPQQVQGAQGQQVTGQQAPAPQGPGGAPQQPRQGQQAQRVQQTQQPQQRPQLSQQPPGAIPGQQLPGQGSQQAAVGAEQRPTGVQPQQRPQHPSAQQPLLKPIRVNEIITEDVVTADKDTPVRTVVAQMSEHNVGSVVVIEDDRPIGIITDRKVALALEEMPDIAQRTAEELLHGDVFTADPSMSIFDAIEVMSDEGVRRLPIVDDNGALRGIVTLDDALVLLGGVVSEVADTVQSQSPRL</sequence>
<gene>
    <name evidence="5" type="ORF">NDI86_21105</name>
</gene>
<keyword evidence="6" id="KW-1185">Reference proteome</keyword>
<feature type="domain" description="CBS" evidence="4">
    <location>
        <begin position="216"/>
        <end position="277"/>
    </location>
</feature>
<feature type="domain" description="CBS" evidence="4">
    <location>
        <begin position="153"/>
        <end position="208"/>
    </location>
</feature>
<evidence type="ECO:0000256" key="1">
    <source>
        <dbReference type="ARBA" id="ARBA00023122"/>
    </source>
</evidence>
<evidence type="ECO:0000313" key="6">
    <source>
        <dbReference type="Proteomes" id="UP001268864"/>
    </source>
</evidence>
<evidence type="ECO:0000259" key="4">
    <source>
        <dbReference type="PROSITE" id="PS51371"/>
    </source>
</evidence>
<dbReference type="PANTHER" id="PTHR43080">
    <property type="entry name" value="CBS DOMAIN-CONTAINING PROTEIN CBSX3, MITOCHONDRIAL"/>
    <property type="match status" value="1"/>
</dbReference>
<keyword evidence="1 2" id="KW-0129">CBS domain</keyword>
<dbReference type="SMART" id="SM00116">
    <property type="entry name" value="CBS"/>
    <property type="match status" value="2"/>
</dbReference>
<dbReference type="SUPFAM" id="SSF54631">
    <property type="entry name" value="CBS-domain pair"/>
    <property type="match status" value="1"/>
</dbReference>
<protein>
    <submittedName>
        <fullName evidence="5">CBS domain-containing protein</fullName>
    </submittedName>
</protein>
<dbReference type="Pfam" id="PF00571">
    <property type="entry name" value="CBS"/>
    <property type="match status" value="2"/>
</dbReference>
<feature type="compositionally biased region" description="Low complexity" evidence="3">
    <location>
        <begin position="18"/>
        <end position="64"/>
    </location>
</feature>